<dbReference type="EMBL" id="VOEJ01000010">
    <property type="protein sequence ID" value="TWR24791.1"/>
    <property type="molecule type" value="Genomic_DNA"/>
</dbReference>
<reference evidence="1 2" key="1">
    <citation type="submission" date="2019-07" db="EMBL/GenBank/DDBJ databases">
        <authorList>
            <person name="Kim J."/>
        </authorList>
    </citation>
    <scope>NUCLEOTIDE SEQUENCE [LARGE SCALE GENOMIC DNA]</scope>
    <source>
        <strain evidence="2">dk17</strain>
    </source>
</reference>
<dbReference type="Proteomes" id="UP000320042">
    <property type="component" value="Unassembled WGS sequence"/>
</dbReference>
<protein>
    <submittedName>
        <fullName evidence="1">Uncharacterized protein</fullName>
    </submittedName>
</protein>
<sequence length="187" mass="21887">MEPTTITWLTADQIKILKYIVVVSDRNNQEIELGIIIYTREFNEQYNLIKQGEEDKTETDTFARLLGEYPKQKNYPCDDADLIILNAVRKQYPKSFVRNDTLFFNVDLEKLKVLKNRNVIQGAIYFSPEFSYTDIFKHVGQSFPAPRIDFNFYTNYGTQHVPVPFFYANYPAEDQKVLTVIGQIAFE</sequence>
<comment type="caution">
    <text evidence="1">The sequence shown here is derived from an EMBL/GenBank/DDBJ whole genome shotgun (WGS) entry which is preliminary data.</text>
</comment>
<dbReference type="RefSeq" id="WP_146383318.1">
    <property type="nucleotide sequence ID" value="NZ_VOEJ01000010.1"/>
</dbReference>
<evidence type="ECO:0000313" key="2">
    <source>
        <dbReference type="Proteomes" id="UP000320042"/>
    </source>
</evidence>
<accession>A0A563U1R7</accession>
<evidence type="ECO:0000313" key="1">
    <source>
        <dbReference type="EMBL" id="TWR24791.1"/>
    </source>
</evidence>
<gene>
    <name evidence="1" type="ORF">FPZ43_18010</name>
</gene>
<name>A0A563U1R7_9SPHI</name>
<dbReference type="OrthoDB" id="796355at2"/>
<organism evidence="1 2">
    <name type="scientific">Mucilaginibacter pallidiroseus</name>
    <dbReference type="NCBI Taxonomy" id="2599295"/>
    <lineage>
        <taxon>Bacteria</taxon>
        <taxon>Pseudomonadati</taxon>
        <taxon>Bacteroidota</taxon>
        <taxon>Sphingobacteriia</taxon>
        <taxon>Sphingobacteriales</taxon>
        <taxon>Sphingobacteriaceae</taxon>
        <taxon>Mucilaginibacter</taxon>
    </lineage>
</organism>
<dbReference type="AlphaFoldDB" id="A0A563U1R7"/>
<keyword evidence="2" id="KW-1185">Reference proteome</keyword>
<proteinExistence type="predicted"/>